<dbReference type="PANTHER" id="PTHR11645:SF58">
    <property type="entry name" value="NADP-DEPENDENT OXIDOREDUCTASE DOMAIN-CONTAINING PROTEIN 1"/>
    <property type="match status" value="1"/>
</dbReference>
<keyword evidence="7" id="KW-1185">Reference proteome</keyword>
<dbReference type="SUPFAM" id="SSF51735">
    <property type="entry name" value="NAD(P)-binding Rossmann-fold domains"/>
    <property type="match status" value="1"/>
</dbReference>
<evidence type="ECO:0000313" key="7">
    <source>
        <dbReference type="Proteomes" id="UP000472261"/>
    </source>
</evidence>
<evidence type="ECO:0000256" key="4">
    <source>
        <dbReference type="ARBA" id="ARBA00072230"/>
    </source>
</evidence>
<dbReference type="Proteomes" id="UP000472261">
    <property type="component" value="Unplaced"/>
</dbReference>
<reference evidence="6" key="2">
    <citation type="submission" date="2025-09" db="UniProtKB">
        <authorList>
            <consortium name="Ensembl"/>
        </authorList>
    </citation>
    <scope>IDENTIFICATION</scope>
</reference>
<evidence type="ECO:0000256" key="1">
    <source>
        <dbReference type="ARBA" id="ARBA00005525"/>
    </source>
</evidence>
<evidence type="ECO:0000259" key="5">
    <source>
        <dbReference type="Pfam" id="PF03807"/>
    </source>
</evidence>
<dbReference type="AlphaFoldDB" id="A0A669PZP7"/>
<dbReference type="Pfam" id="PF03807">
    <property type="entry name" value="F420_oxidored"/>
    <property type="match status" value="1"/>
</dbReference>
<dbReference type="Ensembl" id="ENSPCLT00000009922.1">
    <property type="protein sequence ID" value="ENSPCLP00000007221.1"/>
    <property type="gene ID" value="ENSPCLG00000006036.1"/>
</dbReference>
<organism evidence="6 7">
    <name type="scientific">Phasianus colchicus</name>
    <name type="common">Common pheasant</name>
    <dbReference type="NCBI Taxonomy" id="9054"/>
    <lineage>
        <taxon>Eukaryota</taxon>
        <taxon>Metazoa</taxon>
        <taxon>Chordata</taxon>
        <taxon>Craniata</taxon>
        <taxon>Vertebrata</taxon>
        <taxon>Euteleostomi</taxon>
        <taxon>Archelosauria</taxon>
        <taxon>Archosauria</taxon>
        <taxon>Dinosauria</taxon>
        <taxon>Saurischia</taxon>
        <taxon>Theropoda</taxon>
        <taxon>Coelurosauria</taxon>
        <taxon>Aves</taxon>
        <taxon>Neognathae</taxon>
        <taxon>Galloanserae</taxon>
        <taxon>Galliformes</taxon>
        <taxon>Phasianidae</taxon>
        <taxon>Phasianinae</taxon>
        <taxon>Phasianus</taxon>
    </lineage>
</organism>
<name>A0A669PZP7_PHACC</name>
<proteinExistence type="inferred from homology"/>
<dbReference type="OMA" id="YCDSFGI"/>
<dbReference type="Gene3D" id="3.40.50.720">
    <property type="entry name" value="NAD(P)-binding Rossmann-like Domain"/>
    <property type="match status" value="1"/>
</dbReference>
<feature type="domain" description="Pyrroline-5-carboxylate reductase catalytic N-terminal" evidence="5">
    <location>
        <begin position="92"/>
        <end position="174"/>
    </location>
</feature>
<comment type="function">
    <text evidence="3">Probable oxidoreductase.</text>
</comment>
<dbReference type="GO" id="GO:0004735">
    <property type="term" value="F:pyrroline-5-carboxylate reductase activity"/>
    <property type="evidence" value="ECO:0007669"/>
    <property type="project" value="TreeGrafter"/>
</dbReference>
<dbReference type="GO" id="GO:0055129">
    <property type="term" value="P:L-proline biosynthetic process"/>
    <property type="evidence" value="ECO:0007669"/>
    <property type="project" value="TreeGrafter"/>
</dbReference>
<dbReference type="InterPro" id="IPR028939">
    <property type="entry name" value="P5C_Rdtase_cat_N"/>
</dbReference>
<accession>A0A669PZP7</accession>
<evidence type="ECO:0000256" key="3">
    <source>
        <dbReference type="ARBA" id="ARBA00054560"/>
    </source>
</evidence>
<dbReference type="PANTHER" id="PTHR11645">
    <property type="entry name" value="PYRROLINE-5-CARBOXYLATE REDUCTASE"/>
    <property type="match status" value="1"/>
</dbReference>
<dbReference type="FunFam" id="3.40.50.720:FF:000447">
    <property type="entry name" value="NADP dependent oxidoreductase domain containing 1"/>
    <property type="match status" value="1"/>
</dbReference>
<comment type="similarity">
    <text evidence="1">Belongs to the pyrroline-5-carboxylate reductase family.</text>
</comment>
<keyword evidence="2" id="KW-0560">Oxidoreductase</keyword>
<dbReference type="InterPro" id="IPR036291">
    <property type="entry name" value="NAD(P)-bd_dom_sf"/>
</dbReference>
<evidence type="ECO:0000313" key="6">
    <source>
        <dbReference type="Ensembl" id="ENSPCLP00000007221.1"/>
    </source>
</evidence>
<evidence type="ECO:0000256" key="2">
    <source>
        <dbReference type="ARBA" id="ARBA00023002"/>
    </source>
</evidence>
<protein>
    <recommendedName>
        <fullName evidence="4">NADP-dependent oxidoreductase domain-containing protein 1</fullName>
    </recommendedName>
</protein>
<sequence>MPCPLASSPKPHGCCTQNQTFWKLLETRVGSEGGAGMLYVNLWPGEVLKGQDCMWHREIMASKGLTKFLRFSRVSSTGKALLTPLADSHSLKVGIIGGGRLGNQLARALVAVGRAPCSSIRISTRRPESLSDLQKLGLTCFYDNAQLAAWADVLFLCCLPSHVPSVCSAVQPAIRKPCIVYSLITAVPLPRLKQLLCYNAIVRPQYQCPGKEPTKEWGTKGSVTEALQNLAVVQATCPLINGKWLVGIFYAALNSSMWQSLPHQEALTLLNDLCFPGHCRICAEQKASCPQFTCESFVSKSFKILFSLLRTFPWFDLTAAQLRESPFSQLLEKSESVQNHLALLYQSSFGDWPTEQCVLTSTKTSPTLAIAEPSMMLIQDSSLSTTSLKVFSEIPEETTDYDSKSS</sequence>
<reference evidence="6" key="1">
    <citation type="submission" date="2025-08" db="UniProtKB">
        <authorList>
            <consortium name="Ensembl"/>
        </authorList>
    </citation>
    <scope>IDENTIFICATION</scope>
</reference>